<dbReference type="PROSITE" id="PS01124">
    <property type="entry name" value="HTH_ARAC_FAMILY_2"/>
    <property type="match status" value="1"/>
</dbReference>
<dbReference type="RefSeq" id="WP_209146911.1">
    <property type="nucleotide sequence ID" value="NZ_JAGHKP010000003.1"/>
</dbReference>
<feature type="domain" description="HTH araC/xylS-type" evidence="4">
    <location>
        <begin position="151"/>
        <end position="253"/>
    </location>
</feature>
<evidence type="ECO:0000259" key="4">
    <source>
        <dbReference type="PROSITE" id="PS01124"/>
    </source>
</evidence>
<evidence type="ECO:0000256" key="2">
    <source>
        <dbReference type="ARBA" id="ARBA00023125"/>
    </source>
</evidence>
<dbReference type="Gene3D" id="1.10.10.60">
    <property type="entry name" value="Homeodomain-like"/>
    <property type="match status" value="1"/>
</dbReference>
<dbReference type="InterPro" id="IPR009057">
    <property type="entry name" value="Homeodomain-like_sf"/>
</dbReference>
<protein>
    <submittedName>
        <fullName evidence="5">Helix-turn-helix transcriptional regulator</fullName>
    </submittedName>
</protein>
<keyword evidence="3" id="KW-0804">Transcription</keyword>
<name>A0ABS3YHM5_9BACT</name>
<dbReference type="EMBL" id="JAGHKP010000003">
    <property type="protein sequence ID" value="MBO9153788.1"/>
    <property type="molecule type" value="Genomic_DNA"/>
</dbReference>
<evidence type="ECO:0000256" key="1">
    <source>
        <dbReference type="ARBA" id="ARBA00023015"/>
    </source>
</evidence>
<organism evidence="5 6">
    <name type="scientific">Chitinophaga chungangae</name>
    <dbReference type="NCBI Taxonomy" id="2821488"/>
    <lineage>
        <taxon>Bacteria</taxon>
        <taxon>Pseudomonadati</taxon>
        <taxon>Bacteroidota</taxon>
        <taxon>Chitinophagia</taxon>
        <taxon>Chitinophagales</taxon>
        <taxon>Chitinophagaceae</taxon>
        <taxon>Chitinophaga</taxon>
    </lineage>
</organism>
<keyword evidence="1" id="KW-0805">Transcription regulation</keyword>
<comment type="caution">
    <text evidence="5">The sequence shown here is derived from an EMBL/GenBank/DDBJ whole genome shotgun (WGS) entry which is preliminary data.</text>
</comment>
<dbReference type="PANTHER" id="PTHR46796">
    <property type="entry name" value="HTH-TYPE TRANSCRIPTIONAL ACTIVATOR RHAS-RELATED"/>
    <property type="match status" value="1"/>
</dbReference>
<dbReference type="Proteomes" id="UP000679126">
    <property type="component" value="Unassembled WGS sequence"/>
</dbReference>
<dbReference type="InterPro" id="IPR050204">
    <property type="entry name" value="AraC_XylS_family_regulators"/>
</dbReference>
<sequence length="266" mass="29781">MKYQQLVTPPQLKDHIRHFWVLESEHPQTDSTFRTIADGSPGLILQDTDKGVMFQNAKELPGAFLYGQSTSHAEVKVNGMFSTIGIYFSPGALRSVFGLRADELTNGCLPLADIAAPIARQLAEAGSLEARVKMLTDFVSSLVTRHEPAADKSMEHALSRIWQSEGNLSLKALREELGLSERSFERRFKQIVGVPPKMFSRISQFQASLTQLRNLKYEKLSDVAFGNEYADQSHFIRAFREFAGVSPLKFSTHTPEVMKNFSAVNK</sequence>
<evidence type="ECO:0000313" key="5">
    <source>
        <dbReference type="EMBL" id="MBO9153788.1"/>
    </source>
</evidence>
<dbReference type="Pfam" id="PF12833">
    <property type="entry name" value="HTH_18"/>
    <property type="match status" value="1"/>
</dbReference>
<accession>A0ABS3YHM5</accession>
<keyword evidence="2" id="KW-0238">DNA-binding</keyword>
<dbReference type="SMART" id="SM00342">
    <property type="entry name" value="HTH_ARAC"/>
    <property type="match status" value="1"/>
</dbReference>
<evidence type="ECO:0000313" key="6">
    <source>
        <dbReference type="Proteomes" id="UP000679126"/>
    </source>
</evidence>
<dbReference type="Pfam" id="PF20240">
    <property type="entry name" value="DUF6597"/>
    <property type="match status" value="1"/>
</dbReference>
<proteinExistence type="predicted"/>
<dbReference type="InterPro" id="IPR046532">
    <property type="entry name" value="DUF6597"/>
</dbReference>
<reference evidence="6" key="1">
    <citation type="submission" date="2021-03" db="EMBL/GenBank/DDBJ databases">
        <title>Assistant Professor.</title>
        <authorList>
            <person name="Huq M.A."/>
        </authorList>
    </citation>
    <scope>NUCLEOTIDE SEQUENCE [LARGE SCALE GENOMIC DNA]</scope>
    <source>
        <strain evidence="6">MAH-28</strain>
    </source>
</reference>
<dbReference type="SUPFAM" id="SSF46689">
    <property type="entry name" value="Homeodomain-like"/>
    <property type="match status" value="1"/>
</dbReference>
<gene>
    <name evidence="5" type="ORF">J7I43_16290</name>
</gene>
<keyword evidence="6" id="KW-1185">Reference proteome</keyword>
<evidence type="ECO:0000256" key="3">
    <source>
        <dbReference type="ARBA" id="ARBA00023163"/>
    </source>
</evidence>
<dbReference type="InterPro" id="IPR018060">
    <property type="entry name" value="HTH_AraC"/>
</dbReference>